<dbReference type="Pfam" id="PF00440">
    <property type="entry name" value="TetR_N"/>
    <property type="match status" value="1"/>
</dbReference>
<dbReference type="SUPFAM" id="SSF48498">
    <property type="entry name" value="Tetracyclin repressor-like, C-terminal domain"/>
    <property type="match status" value="1"/>
</dbReference>
<dbReference type="InterPro" id="IPR001647">
    <property type="entry name" value="HTH_TetR"/>
</dbReference>
<dbReference type="STRING" id="504805.SAMN05421505_112162"/>
<keyword evidence="3" id="KW-0804">Transcription</keyword>
<dbReference type="GO" id="GO:0000976">
    <property type="term" value="F:transcription cis-regulatory region binding"/>
    <property type="evidence" value="ECO:0007669"/>
    <property type="project" value="TreeGrafter"/>
</dbReference>
<organism evidence="7 8">
    <name type="scientific">Sinosporangium album</name>
    <dbReference type="NCBI Taxonomy" id="504805"/>
    <lineage>
        <taxon>Bacteria</taxon>
        <taxon>Bacillati</taxon>
        <taxon>Actinomycetota</taxon>
        <taxon>Actinomycetes</taxon>
        <taxon>Streptosporangiales</taxon>
        <taxon>Streptosporangiaceae</taxon>
        <taxon>Sinosporangium</taxon>
    </lineage>
</organism>
<dbReference type="PANTHER" id="PTHR30055">
    <property type="entry name" value="HTH-TYPE TRANSCRIPTIONAL REGULATOR RUTR"/>
    <property type="match status" value="1"/>
</dbReference>
<dbReference type="PROSITE" id="PS01081">
    <property type="entry name" value="HTH_TETR_1"/>
    <property type="match status" value="1"/>
</dbReference>
<proteinExistence type="predicted"/>
<dbReference type="OrthoDB" id="70491at2"/>
<name>A0A1G8AHS1_9ACTN</name>
<evidence type="ECO:0000256" key="1">
    <source>
        <dbReference type="ARBA" id="ARBA00023015"/>
    </source>
</evidence>
<dbReference type="FunFam" id="1.10.10.60:FF:000141">
    <property type="entry name" value="TetR family transcriptional regulator"/>
    <property type="match status" value="1"/>
</dbReference>
<dbReference type="InterPro" id="IPR036271">
    <property type="entry name" value="Tet_transcr_reg_TetR-rel_C_sf"/>
</dbReference>
<dbReference type="EMBL" id="FNCN01000012">
    <property type="protein sequence ID" value="SDH20396.1"/>
    <property type="molecule type" value="Genomic_DNA"/>
</dbReference>
<dbReference type="PRINTS" id="PR00455">
    <property type="entry name" value="HTHTETR"/>
</dbReference>
<dbReference type="Gene3D" id="1.10.357.10">
    <property type="entry name" value="Tetracycline Repressor, domain 2"/>
    <property type="match status" value="1"/>
</dbReference>
<dbReference type="GO" id="GO:0045892">
    <property type="term" value="P:negative regulation of DNA-templated transcription"/>
    <property type="evidence" value="ECO:0007669"/>
    <property type="project" value="UniProtKB-ARBA"/>
</dbReference>
<dbReference type="InterPro" id="IPR045823">
    <property type="entry name" value="TetR_C_32"/>
</dbReference>
<dbReference type="InterPro" id="IPR023772">
    <property type="entry name" value="DNA-bd_HTH_TetR-type_CS"/>
</dbReference>
<dbReference type="PANTHER" id="PTHR30055:SF227">
    <property type="entry name" value="TRANSCRIPTIONAL REGULATORY PROTEIN (PROBABLY TETR-FAMILY)-RELATED"/>
    <property type="match status" value="1"/>
</dbReference>
<evidence type="ECO:0000256" key="4">
    <source>
        <dbReference type="PROSITE-ProRule" id="PRU00335"/>
    </source>
</evidence>
<evidence type="ECO:0000256" key="2">
    <source>
        <dbReference type="ARBA" id="ARBA00023125"/>
    </source>
</evidence>
<feature type="region of interest" description="Disordered" evidence="5">
    <location>
        <begin position="222"/>
        <end position="357"/>
    </location>
</feature>
<dbReference type="AlphaFoldDB" id="A0A1G8AHS1"/>
<gene>
    <name evidence="7" type="ORF">SAMN05421505_112162</name>
</gene>
<reference evidence="7 8" key="1">
    <citation type="submission" date="2016-10" db="EMBL/GenBank/DDBJ databases">
        <authorList>
            <person name="de Groot N.N."/>
        </authorList>
    </citation>
    <scope>NUCLEOTIDE SEQUENCE [LARGE SCALE GENOMIC DNA]</scope>
    <source>
        <strain evidence="7 8">CPCC 201354</strain>
    </source>
</reference>
<dbReference type="Proteomes" id="UP000198923">
    <property type="component" value="Unassembled WGS sequence"/>
</dbReference>
<sequence>MGNVTEPRSRKRMSAKERREQLIQVSRSLFAEKGFDGTSIEEIAASALVSKPVVYEHFGGKEGVYAVVVDREMQRLLGLITEALSASQALVKLERAALALLRYIEENSEGFRILVRDSHTASGTGTFASLLSDIASQVEDVLADEFAGRGYDPKLAPMYAQMLVGMVALTGQWWLEVRKPGREEVAAHLVNLAWNGLTGLDPAPGLTPAALASDLDLGLGSAARPSVPRQSDKELREQEKARERRLRELEKARERERKDQERQLKEQEKARERELREQEKARERELREQEKARERELKEQGRQLKEQEKAREREEKLRAREARLAERQARLTEQSAPRAGASVPRAGASVPRAEPSE</sequence>
<evidence type="ECO:0000256" key="5">
    <source>
        <dbReference type="SAM" id="MobiDB-lite"/>
    </source>
</evidence>
<dbReference type="InterPro" id="IPR050109">
    <property type="entry name" value="HTH-type_TetR-like_transc_reg"/>
</dbReference>
<keyword evidence="8" id="KW-1185">Reference proteome</keyword>
<feature type="compositionally biased region" description="Basic and acidic residues" evidence="5">
    <location>
        <begin position="230"/>
        <end position="330"/>
    </location>
</feature>
<evidence type="ECO:0000313" key="7">
    <source>
        <dbReference type="EMBL" id="SDH20396.1"/>
    </source>
</evidence>
<protein>
    <submittedName>
        <fullName evidence="7">DNA-binding transcriptional regulator, AcrR family</fullName>
    </submittedName>
</protein>
<dbReference type="GO" id="GO:0003700">
    <property type="term" value="F:DNA-binding transcription factor activity"/>
    <property type="evidence" value="ECO:0007669"/>
    <property type="project" value="TreeGrafter"/>
</dbReference>
<keyword evidence="1" id="KW-0805">Transcription regulation</keyword>
<dbReference type="Pfam" id="PF19344">
    <property type="entry name" value="TetR_C_32"/>
    <property type="match status" value="1"/>
</dbReference>
<evidence type="ECO:0000256" key="3">
    <source>
        <dbReference type="ARBA" id="ARBA00023163"/>
    </source>
</evidence>
<keyword evidence="2 4" id="KW-0238">DNA-binding</keyword>
<dbReference type="SUPFAM" id="SSF46689">
    <property type="entry name" value="Homeodomain-like"/>
    <property type="match status" value="1"/>
</dbReference>
<feature type="domain" description="HTH tetR-type" evidence="6">
    <location>
        <begin position="16"/>
        <end position="76"/>
    </location>
</feature>
<evidence type="ECO:0000313" key="8">
    <source>
        <dbReference type="Proteomes" id="UP000198923"/>
    </source>
</evidence>
<dbReference type="InterPro" id="IPR009057">
    <property type="entry name" value="Homeodomain-like_sf"/>
</dbReference>
<accession>A0A1G8AHS1</accession>
<feature type="DNA-binding region" description="H-T-H motif" evidence="4">
    <location>
        <begin position="39"/>
        <end position="58"/>
    </location>
</feature>
<dbReference type="PROSITE" id="PS50977">
    <property type="entry name" value="HTH_TETR_2"/>
    <property type="match status" value="1"/>
</dbReference>
<evidence type="ECO:0000259" key="6">
    <source>
        <dbReference type="PROSITE" id="PS50977"/>
    </source>
</evidence>